<organism evidence="3 4">
    <name type="scientific">Blautia stercoris</name>
    <dbReference type="NCBI Taxonomy" id="871664"/>
    <lineage>
        <taxon>Bacteria</taxon>
        <taxon>Bacillati</taxon>
        <taxon>Bacillota</taxon>
        <taxon>Clostridia</taxon>
        <taxon>Lachnospirales</taxon>
        <taxon>Lachnospiraceae</taxon>
        <taxon>Blautia</taxon>
    </lineage>
</organism>
<evidence type="ECO:0000313" key="4">
    <source>
        <dbReference type="Proteomes" id="UP000661649"/>
    </source>
</evidence>
<reference evidence="3 4" key="1">
    <citation type="submission" date="2020-08" db="EMBL/GenBank/DDBJ databases">
        <title>Genome public.</title>
        <authorList>
            <person name="Liu C."/>
            <person name="Sun Q."/>
        </authorList>
    </citation>
    <scope>NUCLEOTIDE SEQUENCE [LARGE SCALE GENOMIC DNA]</scope>
    <source>
        <strain evidence="3 4">3_YM_SP_D4_24.mj</strain>
    </source>
</reference>
<dbReference type="EMBL" id="JACRTP010000004">
    <property type="protein sequence ID" value="MBC8629077.1"/>
    <property type="molecule type" value="Genomic_DNA"/>
</dbReference>
<evidence type="ECO:0000256" key="1">
    <source>
        <dbReference type="ARBA" id="ARBA00004196"/>
    </source>
</evidence>
<dbReference type="InterPro" id="IPR042229">
    <property type="entry name" value="Listeria/Bacterioides_rpt_sf"/>
</dbReference>
<evidence type="ECO:0000313" key="3">
    <source>
        <dbReference type="EMBL" id="MBC8629077.1"/>
    </source>
</evidence>
<dbReference type="NCBIfam" id="TIGR02543">
    <property type="entry name" value="List_Bact_rpt"/>
    <property type="match status" value="8"/>
</dbReference>
<proteinExistence type="predicted"/>
<name>A0ABR7PCE5_9FIRM</name>
<dbReference type="InterPro" id="IPR013378">
    <property type="entry name" value="InlB-like_B-rpt"/>
</dbReference>
<keyword evidence="2" id="KW-0732">Signal</keyword>
<gene>
    <name evidence="3" type="ORF">H8712_10725</name>
</gene>
<dbReference type="Pfam" id="PF09479">
    <property type="entry name" value="Flg_new"/>
    <property type="match status" value="14"/>
</dbReference>
<dbReference type="Proteomes" id="UP000661649">
    <property type="component" value="Unassembled WGS sequence"/>
</dbReference>
<comment type="caution">
    <text evidence="3">The sequence shown here is derived from an EMBL/GenBank/DDBJ whole genome shotgun (WGS) entry which is preliminary data.</text>
</comment>
<accession>A0ABR7PCE5</accession>
<comment type="subcellular location">
    <subcellularLocation>
        <location evidence="1">Cell envelope</location>
    </subcellularLocation>
</comment>
<dbReference type="Gene3D" id="2.60.40.4270">
    <property type="entry name" value="Listeria-Bacteroides repeat domain"/>
    <property type="match status" value="13"/>
</dbReference>
<feature type="signal peptide" evidence="2">
    <location>
        <begin position="1"/>
        <end position="25"/>
    </location>
</feature>
<protein>
    <submittedName>
        <fullName evidence="3">InlB B-repeat-containing protein</fullName>
    </submittedName>
</protein>
<feature type="chain" id="PRO_5047287974" evidence="2">
    <location>
        <begin position="26"/>
        <end position="2693"/>
    </location>
</feature>
<dbReference type="RefSeq" id="WP_187558822.1">
    <property type="nucleotide sequence ID" value="NZ_JACRTP010000004.1"/>
</dbReference>
<evidence type="ECO:0000256" key="2">
    <source>
        <dbReference type="SAM" id="SignalP"/>
    </source>
</evidence>
<sequence length="2693" mass="303869">MKKRLISMLLSAALFVTSIPMPVSADNQVNEGNASTAVSSEGNQGETQENGIDYKMNGGAFTSGYEAPDTYPAGELPTEENITKAGYEFGGWYEDENFSGERITSLDTADHSGAIVLYAKWIERYYYIDIPQTVSADGGTLSISAKAGGFYDKDYVSVSVASENDWKLKNGKHALGYELRGEEGGTKLENNSLVTSLSAEENKTEENFNCTVTDTPSYTGEYTDKLTFDIAFEETRYTVHYETNGGTQYQDTKNQAGENVALTDQSFPAGTALTNLPEPVKKSATFIGWCYDAECTKYVDSKDRLLGDITLYAAYTDTQPLDTVTMETYARAYDVATDFTISITDTSGKLTAEELRQACTIKNVSDPSEEIVLSIIENGDQTFTVGKENGWTEGASYKLELKNNALYFTGYDTSIREYDFTVYKAEIENAKLRSELKYIHTNDLSDLTVNGQKAKSVSVAVMTVGADGSVQEEGSETSGTFTYTKQKLSVGDKIAVYSGDVIPTMELSSGENSDVSFFEITAVNGTSYSYRGAEAEDVLFMPDVIPLLAEKDKDGDLDNNSATVAVSDLTFGDDEMSQAMNLSSETTIDAGDFLAFYTDINSETLFYGEIQSVTVSGEDYILDYVLVSWEEIQIAMDVYRTEKVDGNELLEDTDRGEFEDEIEQQAVESGFANEVVERIAEAAMQTESFEELEQSLSNDLGAGISLQPNTNINKIMPFAGGKPGRVTAELDHVKANLGTTLKHFDGDISGVRMALDIGVKITIKVAHGANIEILVTATFEQEVRVNINVNGKAVWKRWGIFPYIADYRVTASFDLYEYTGIGLNVNFKVVESGFIDNGSKLRKGVNKITEELKSMMENGEDYLADKSKLSGSLGDSGDDISVSKSLAERYSELLEEDSDWVEIYNRKLLERHFRVLLIIDIEVRLDFVVSANVNISMGMSYWYKNAKRYVFCVKVKDRSATSDTIDLCEEQYEFTAYAMGTLGLRAGVRLTIKVGLISTKLASVGISAEVGGYAQVWGYLYYELKYAASTGRQTRAMGAIYLEIGIYLEIKFQAQALANAFTYSPTLYENEWPLYRVGSLESVLDFVYTQNEVEEISMKRDIQSVQLSDNYFKMQYMHMKDGLNDGKYFEKIYDDNSKYFNIVMTNPAFSYDPATNIISVDPQNKPEQDGEMIITWKNQEGTFNTKAITRKISLHWDKLRDGYYIAFQSNGGSYIETIVGKYNVPIQAPKNPVRLGYNFAGWYSNEELTKPYTIPTNMPDNDALVYAKWEAADVDYTVVDYVEKTNGVYEAQTPVKYKAKTDSKVTPTPTKRTGFETPPEITETIQADGSTEIEYYYAREQHKITFESEGEILSQGIYKYGSLMPTPAVYRPGYEFDGWDSEVPENVPAEDKTYRAKWKPLDGIAYSVKYYIQNPDGEGYEVGEIKTFSGKTAEEVTAPEADYDEAVYHLKGQLPKGKVKADGSLVLKVYYDLNEYKLTYDPDGGTLDETEVSAKPGDKISLPVPVRDGYTFEGWYLDKAHEQLFGGTMPREDCTVYAKWETQKVNYTVRHLQEVVHNEEVEANSVEIDPSIAEEEPIEENNFELVEEEVFSAKTGEMVTPAVKSYTGFTAPETVTEKVLGDGSLVIEYRYQRNMHEINLVFDGKEIIRYWLQYGASIVETPGRMGYLFGGWYTDDTYQTAFSGTMPDNDLSLYAKWEPTDSEYIVRHYKQDLPATDEKTYTLVEEEVKTALTDSEVTPEVKTYEGFVSPSAKKEVVSPYGDTSIEYYYDRVSSPVTYVQNNGEADKVEDTLFGEEISYIPKQSGYAFVGWYLDEALTKPLEKAEMPAHSLKLYAKWELGKKSYRVNHYIQEVRLGENYELAESENFIGTAGEMVAPEVKTYEGFTSPEKQYYELQVSDDMEVFNYYYQRNSYNVTIDRNDGSENITLEPVYEAKIEYRPEKMGYQFAGWYLDKELKQEFGGTVPAKDLTLYAKWEAQDVSYSVRHYLQNANDDGYTSAGTESFTAKTDSSVTPEVKTYAGFTSPETQTATVTADGTLNITYRYLRNTHTLTEKFCDGREDKIQTMRYGSAIAGVSKAGYTFAGWYLDENYETAFTGTMPDQDLTLYAKWEAKKINYVVEHYQEKADGNGYVLKEREIKTADTDSTVTPEVTSYTGFTSPQVQTKKVDGAEMTVIQYHYTRNVHRLTFVLENGEADKVSDVRYQSTVTAPNPKREGYTFVGWDKEVVETMPDNDETYTAIWMKNTYTIRFNTEGGNEIKEMTLEYGEKITKPKDPKRKGYKFVRWNIEIPSEMPAKNLMCTAIWKKETYTISYNLNGGSASNPESYDVESRPIRLETPKRTGYTFTGWSGTGLSENKMTVTITKGSTENRSYTANWKENTYTIRFTTCGVGTTGSMSEIKMNYTQTKQLPDNKFECKGYTFIGWSYKANQTIAYYRDHAWVSKLSDANNGVATLYPVWKANTYKVTFDYGYDNKKSEVNCVYNKNYSLPQNVTRYGWTFEGWKLKNATAVTYKPGKKNAKLEDAENIVLHASWKANNSYSYRPSSSSNRYLVTDDHELTKFTFYVDGNQTSVKTTGDTGQNPARYHLNMTNLSYQAVHNSYSKMKIKISFKITMEKDGYADLRVSYHSRTENKTYEKWKTEVEDIKAKNGETVTYTYTKDGTDADNITLEFDAHGKNSDKYYLSNLNVDVTYE</sequence>
<keyword evidence="4" id="KW-1185">Reference proteome</keyword>